<accession>A0AAX4HFK3</accession>
<dbReference type="KEGG" id="asau:88175671"/>
<evidence type="ECO:0000256" key="3">
    <source>
        <dbReference type="ARBA" id="ARBA00008479"/>
    </source>
</evidence>
<dbReference type="Proteomes" id="UP001338582">
    <property type="component" value="Chromosome 6"/>
</dbReference>
<evidence type="ECO:0000256" key="2">
    <source>
        <dbReference type="ARBA" id="ARBA00004604"/>
    </source>
</evidence>
<dbReference type="Pfam" id="PF09420">
    <property type="entry name" value="Nop16"/>
    <property type="match status" value="1"/>
</dbReference>
<evidence type="ECO:0000256" key="4">
    <source>
        <dbReference type="ARBA" id="ARBA00015522"/>
    </source>
</evidence>
<dbReference type="EMBL" id="CP138899">
    <property type="protein sequence ID" value="WPK27234.1"/>
    <property type="molecule type" value="Genomic_DNA"/>
</dbReference>
<protein>
    <recommendedName>
        <fullName evidence="4">Nucleolar protein 16</fullName>
    </recommendedName>
</protein>
<dbReference type="PANTHER" id="PTHR13243:SF1">
    <property type="entry name" value="NUCLEOLAR PROTEIN 16"/>
    <property type="match status" value="1"/>
</dbReference>
<dbReference type="PANTHER" id="PTHR13243">
    <property type="entry name" value="HSPC111 PROTEIN-RELATED"/>
    <property type="match status" value="1"/>
</dbReference>
<name>A0AAX4HFK3_9ASCO</name>
<reference evidence="7 8" key="1">
    <citation type="submission" date="2023-10" db="EMBL/GenBank/DDBJ databases">
        <title>Draft Genome Sequence of Candida saopaulonensis from a very Premature Infant with Sepsis.</title>
        <authorList>
            <person name="Ning Y."/>
            <person name="Dai R."/>
            <person name="Xiao M."/>
            <person name="Xu Y."/>
            <person name="Yan Q."/>
            <person name="Zhang L."/>
        </authorList>
    </citation>
    <scope>NUCLEOTIDE SEQUENCE [LARGE SCALE GENOMIC DNA]</scope>
    <source>
        <strain evidence="7 8">19XY460</strain>
    </source>
</reference>
<dbReference type="GO" id="GO:0042273">
    <property type="term" value="P:ribosomal large subunit biogenesis"/>
    <property type="evidence" value="ECO:0007669"/>
    <property type="project" value="TreeGrafter"/>
</dbReference>
<dbReference type="GO" id="GO:0005730">
    <property type="term" value="C:nucleolus"/>
    <property type="evidence" value="ECO:0007669"/>
    <property type="project" value="UniProtKB-SubCell"/>
</dbReference>
<comment type="subcellular location">
    <subcellularLocation>
        <location evidence="2">Nucleus</location>
        <location evidence="2">Nucleolus</location>
    </subcellularLocation>
</comment>
<comment type="similarity">
    <text evidence="3">Belongs to the NOP16 family.</text>
</comment>
<evidence type="ECO:0000256" key="6">
    <source>
        <dbReference type="SAM" id="MobiDB-lite"/>
    </source>
</evidence>
<keyword evidence="5" id="KW-0539">Nucleus</keyword>
<proteinExistence type="inferred from homology"/>
<feature type="region of interest" description="Disordered" evidence="6">
    <location>
        <begin position="1"/>
        <end position="29"/>
    </location>
</feature>
<evidence type="ECO:0000256" key="5">
    <source>
        <dbReference type="ARBA" id="ARBA00023242"/>
    </source>
</evidence>
<dbReference type="AlphaFoldDB" id="A0AAX4HFK3"/>
<organism evidence="7 8">
    <name type="scientific">Australozyma saopauloensis</name>
    <dbReference type="NCBI Taxonomy" id="291208"/>
    <lineage>
        <taxon>Eukaryota</taxon>
        <taxon>Fungi</taxon>
        <taxon>Dikarya</taxon>
        <taxon>Ascomycota</taxon>
        <taxon>Saccharomycotina</taxon>
        <taxon>Pichiomycetes</taxon>
        <taxon>Metschnikowiaceae</taxon>
        <taxon>Australozyma</taxon>
    </lineage>
</organism>
<sequence length="211" mass="24895">MASVRKRKMARSSVKKNTRKEKDSHRKIKYIPHPIMKAHWDKKLTWKQNYERFGLQSNLSKTMKRPASETLITQTKTSEEDSNVDPESIAIETDPEKIPLGEARLIRDPETNEVVEIIYGKMEKSDEEQPAKAVLPVIDDLIKYQEEHAKPAFVRTLPEQECHWMALLHKKYGDNYERMKWDQKLNPLIWSVGQIKKKMEIWKNMPKEVEP</sequence>
<gene>
    <name evidence="7" type="ORF">PUMCH_004611</name>
</gene>
<dbReference type="RefSeq" id="XP_062879612.1">
    <property type="nucleotide sequence ID" value="XM_063023542.1"/>
</dbReference>
<comment type="function">
    <text evidence="1">Involved in the biogenesis of the 60S ribosomal subunit.</text>
</comment>
<evidence type="ECO:0000313" key="7">
    <source>
        <dbReference type="EMBL" id="WPK27234.1"/>
    </source>
</evidence>
<keyword evidence="8" id="KW-1185">Reference proteome</keyword>
<evidence type="ECO:0000256" key="1">
    <source>
        <dbReference type="ARBA" id="ARBA00002889"/>
    </source>
</evidence>
<evidence type="ECO:0000313" key="8">
    <source>
        <dbReference type="Proteomes" id="UP001338582"/>
    </source>
</evidence>
<dbReference type="InterPro" id="IPR019002">
    <property type="entry name" value="Ribosome_biogenesis_Nop16"/>
</dbReference>
<dbReference type="GeneID" id="88175671"/>